<protein>
    <submittedName>
        <fullName evidence="3">DUF4382 domain-containing protein</fullName>
    </submittedName>
</protein>
<feature type="domain" description="DUF4382" evidence="2">
    <location>
        <begin position="29"/>
        <end position="172"/>
    </location>
</feature>
<keyword evidence="4" id="KW-1185">Reference proteome</keyword>
<dbReference type="Pfam" id="PF14321">
    <property type="entry name" value="DUF4382"/>
    <property type="match status" value="1"/>
</dbReference>
<gene>
    <name evidence="3" type="ORF">Q0590_20575</name>
</gene>
<dbReference type="Pfam" id="PF13620">
    <property type="entry name" value="CarboxypepD_reg"/>
    <property type="match status" value="1"/>
</dbReference>
<dbReference type="InterPro" id="IPR013784">
    <property type="entry name" value="Carb-bd-like_fold"/>
</dbReference>
<organism evidence="3 4">
    <name type="scientific">Rhodocytophaga aerolata</name>
    <dbReference type="NCBI Taxonomy" id="455078"/>
    <lineage>
        <taxon>Bacteria</taxon>
        <taxon>Pseudomonadati</taxon>
        <taxon>Bacteroidota</taxon>
        <taxon>Cytophagia</taxon>
        <taxon>Cytophagales</taxon>
        <taxon>Rhodocytophagaceae</taxon>
        <taxon>Rhodocytophaga</taxon>
    </lineage>
</organism>
<dbReference type="Proteomes" id="UP001168528">
    <property type="component" value="Unassembled WGS sequence"/>
</dbReference>
<comment type="caution">
    <text evidence="3">The sequence shown here is derived from an EMBL/GenBank/DDBJ whole genome shotgun (WGS) entry which is preliminary data.</text>
</comment>
<feature type="chain" id="PRO_5045173092" evidence="1">
    <location>
        <begin position="19"/>
        <end position="260"/>
    </location>
</feature>
<reference evidence="3" key="1">
    <citation type="submission" date="2023-07" db="EMBL/GenBank/DDBJ databases">
        <title>The genome sequence of Rhodocytophaga aerolata KACC 12507.</title>
        <authorList>
            <person name="Zhang X."/>
        </authorList>
    </citation>
    <scope>NUCLEOTIDE SEQUENCE</scope>
    <source>
        <strain evidence="3">KACC 12507</strain>
    </source>
</reference>
<evidence type="ECO:0000259" key="2">
    <source>
        <dbReference type="Pfam" id="PF14321"/>
    </source>
</evidence>
<proteinExistence type="predicted"/>
<dbReference type="SUPFAM" id="SSF49452">
    <property type="entry name" value="Starch-binding domain-like"/>
    <property type="match status" value="1"/>
</dbReference>
<dbReference type="RefSeq" id="WP_302039484.1">
    <property type="nucleotide sequence ID" value="NZ_JAUKPO010000013.1"/>
</dbReference>
<dbReference type="Gene3D" id="2.60.40.1120">
    <property type="entry name" value="Carboxypeptidase-like, regulatory domain"/>
    <property type="match status" value="1"/>
</dbReference>
<evidence type="ECO:0000256" key="1">
    <source>
        <dbReference type="SAM" id="SignalP"/>
    </source>
</evidence>
<keyword evidence="1" id="KW-0732">Signal</keyword>
<dbReference type="InterPro" id="IPR025491">
    <property type="entry name" value="DUF4382"/>
</dbReference>
<evidence type="ECO:0000313" key="3">
    <source>
        <dbReference type="EMBL" id="MDO1448684.1"/>
    </source>
</evidence>
<dbReference type="EMBL" id="JAUKPO010000013">
    <property type="protein sequence ID" value="MDO1448684.1"/>
    <property type="molecule type" value="Genomic_DNA"/>
</dbReference>
<dbReference type="PROSITE" id="PS51257">
    <property type="entry name" value="PROKAR_LIPOPROTEIN"/>
    <property type="match status" value="1"/>
</dbReference>
<name>A0ABT8R9N2_9BACT</name>
<feature type="signal peptide" evidence="1">
    <location>
        <begin position="1"/>
        <end position="18"/>
    </location>
</feature>
<sequence length="260" mass="27536">MKKNFSALLVALCLLSMAACNKDQENIGKATLQVRLTDAPGDYEAVYIDLQGIEINSSDTSDETAGWVRLKNTQAGVYDLLKLTNGLDTLLASEVIPAGKIAQIRLILGNKNSVKVNGTTYALKTPSSQQSGLKLKVNTTLQDGIIYTILLDFDAAKSVVQTGSSGNYNLKPVIRTIVEAKSGAIKGSVTPIQQAAVYAITGIDTVGTYTDASGAFLIKGLPGGTYKVVFDRGGEWPTETADQVNVSIGAVTDIGTHTYK</sequence>
<evidence type="ECO:0000313" key="4">
    <source>
        <dbReference type="Proteomes" id="UP001168528"/>
    </source>
</evidence>
<accession>A0ABT8R9N2</accession>